<proteinExistence type="predicted"/>
<dbReference type="EMBL" id="LR796761">
    <property type="protein sequence ID" value="CAB4164428.1"/>
    <property type="molecule type" value="Genomic_DNA"/>
</dbReference>
<accession>A0A6J5P524</accession>
<sequence length="768" mass="85565">MSREFVDYLTKLAPEGETALFVKQKPKLVNGEQQYHGDGSPKYTWPPFLPENYTGKGAWYGNTGSFILDRFKDGKLSASSANCTHVLVMVLDDVGTKSKVPSLEPTWKIETSTDNYQWGYTFGLDDQPTTGEFSAAIKAIANAGYTDGGAINAVRNFRIPGSINLKIGKDGFASRLVEFHPEREFSLRQICEALGVVPEEADTAQMQSVRLKDDGQDAILSWLNEQGLVLSGRNPEGWYSVACPNKAEHSDGNPEARYHPVTRSFSCFHEHCGDLNSARFLAWTAENGAPPVQTGLRDDLLAATMTDTLSKLKPTEMFPDVAAEVIAEVDRRELGRIERDSWFERFAYLQDDDSYFDLTDRREIARSTFNALFRHIPCKSIHDGKRRVEASVCFDENRQQMGARCLVGVTYAAGEDVQVARDGLPYGNRWKDARPEVTAGDVKPWLDHLERMIPEAFEREHVLDVLAFKLQRPNVKINHAILHAGRAGSGKDSLYAPFLWGIGGDKLVNVSIVRNEELNSAWGYALEAEVMLINELRQSEAKDRRALENNLKPLIAAPPELLSVNRKGLAPYYALNRLFVLAYSNERAAISLPSDDRRWFVLWSDAERMPESDSRALWRWYEAGGKSAVCAYLYARDVSQFNAGMCPPMTEAKQVLISLGMSTAESFLVDLMQRREGVFAKGVVGSPFHSVCDALTGYVPAGVKVPQAALLHALREAGWVDKGRLASADYMGKKHIFCAPELSNTSKSDLRRMVEPAPVVGNVIPLHR</sequence>
<organism evidence="2">
    <name type="scientific">uncultured Caudovirales phage</name>
    <dbReference type="NCBI Taxonomy" id="2100421"/>
    <lineage>
        <taxon>Viruses</taxon>
        <taxon>Duplodnaviria</taxon>
        <taxon>Heunggongvirae</taxon>
        <taxon>Uroviricota</taxon>
        <taxon>Caudoviricetes</taxon>
        <taxon>Peduoviridae</taxon>
        <taxon>Maltschvirus</taxon>
        <taxon>Maltschvirus maltsch</taxon>
    </lineage>
</organism>
<gene>
    <name evidence="2" type="ORF">UFOVP830_35</name>
</gene>
<evidence type="ECO:0000259" key="1">
    <source>
        <dbReference type="Pfam" id="PF19263"/>
    </source>
</evidence>
<feature type="domain" description="NrS-1 polymerase-like helicase" evidence="1">
    <location>
        <begin position="485"/>
        <end position="598"/>
    </location>
</feature>
<name>A0A6J5P524_9CAUD</name>
<evidence type="ECO:0000313" key="2">
    <source>
        <dbReference type="EMBL" id="CAB4164428.1"/>
    </source>
</evidence>
<protein>
    <recommendedName>
        <fullName evidence="1">NrS-1 polymerase-like helicase domain-containing protein</fullName>
    </recommendedName>
</protein>
<dbReference type="Pfam" id="PF19263">
    <property type="entry name" value="DUF5906"/>
    <property type="match status" value="1"/>
</dbReference>
<reference evidence="2" key="1">
    <citation type="submission" date="2020-04" db="EMBL/GenBank/DDBJ databases">
        <authorList>
            <person name="Chiriac C."/>
            <person name="Salcher M."/>
            <person name="Ghai R."/>
            <person name="Kavagutti S V."/>
        </authorList>
    </citation>
    <scope>NUCLEOTIDE SEQUENCE</scope>
</reference>
<dbReference type="InterPro" id="IPR045455">
    <property type="entry name" value="NrS-1_pol-like_helicase"/>
</dbReference>